<dbReference type="PANTHER" id="PTHR11014">
    <property type="entry name" value="PEPTIDASE M20 FAMILY MEMBER"/>
    <property type="match status" value="1"/>
</dbReference>
<dbReference type="Proteomes" id="UP000661077">
    <property type="component" value="Unassembled WGS sequence"/>
</dbReference>
<dbReference type="Gene3D" id="3.40.630.10">
    <property type="entry name" value="Zn peptidases"/>
    <property type="match status" value="1"/>
</dbReference>
<dbReference type="Pfam" id="PF01546">
    <property type="entry name" value="Peptidase_M20"/>
    <property type="match status" value="1"/>
</dbReference>
<comment type="caution">
    <text evidence="4">The sequence shown here is derived from an EMBL/GenBank/DDBJ whole genome shotgun (WGS) entry which is preliminary data.</text>
</comment>
<evidence type="ECO:0000256" key="2">
    <source>
        <dbReference type="SAM" id="SignalP"/>
    </source>
</evidence>
<dbReference type="PIRSF" id="PIRSF005962">
    <property type="entry name" value="Pept_M20D_amidohydro"/>
    <property type="match status" value="1"/>
</dbReference>
<reference evidence="4 5" key="1">
    <citation type="journal article" date="2021" name="Int. J. Syst. Evol. Microbiol.">
        <title>Steroidobacter gossypii sp. nov., isolated from soil of cotton cropping field.</title>
        <authorList>
            <person name="Huang R."/>
            <person name="Yang S."/>
            <person name="Zhen C."/>
            <person name="Liu W."/>
        </authorList>
    </citation>
    <scope>NUCLEOTIDE SEQUENCE [LARGE SCALE GENOMIC DNA]</scope>
    <source>
        <strain evidence="4 5">S1-65</strain>
    </source>
</reference>
<keyword evidence="2" id="KW-0732">Signal</keyword>
<proteinExistence type="predicted"/>
<dbReference type="SUPFAM" id="SSF53187">
    <property type="entry name" value="Zn-dependent exopeptidases"/>
    <property type="match status" value="1"/>
</dbReference>
<sequence>MKWMIPTSLAATAMLGAATAGAQISPAQLDGAASKVQSKVIDWRRDIHQHPELSNRETRTSKLVADHLKKLGLPVRTGIAHTGVTAVLKGGKPGPVIALRADMDALPVTEQVDVPFKSTVTTEFLGKKVGVMHACGHDAHVANLMGVAEMLVGMKQDLPGTVLFIFQPAEEGAPEGEQGGASLMIKEGVFDQVKPEAVFGLHVTSTLNSGVLGYRSGPFMAASDSFRIEVLGRQSHGSRPWSGVDPIVAASQIVMGLQTIVSRQIDITELPAVVTIGKFDGGVRHNIIPDKVEMLGTLRTFDKDMRADIMKRIEHTATSVAASSGAQAKVAFSPGNNPVVMNNPQLTQRVLPSLKRVAGDDRVVVLPLITGSEDFAYYADMIPSVFFYVGVTPPGQDALAAPSNHSPLFYIDEPSLSFATRALASVAVDYLQGAK</sequence>
<dbReference type="Pfam" id="PF07687">
    <property type="entry name" value="M20_dimer"/>
    <property type="match status" value="1"/>
</dbReference>
<dbReference type="Gene3D" id="3.30.70.360">
    <property type="match status" value="1"/>
</dbReference>
<evidence type="ECO:0000313" key="5">
    <source>
        <dbReference type="Proteomes" id="UP000661077"/>
    </source>
</evidence>
<dbReference type="InterPro" id="IPR017439">
    <property type="entry name" value="Amidohydrolase"/>
</dbReference>
<name>A0ABS1X2I3_9GAMM</name>
<keyword evidence="5" id="KW-1185">Reference proteome</keyword>
<dbReference type="InterPro" id="IPR011650">
    <property type="entry name" value="Peptidase_M20_dimer"/>
</dbReference>
<dbReference type="InterPro" id="IPR002933">
    <property type="entry name" value="Peptidase_M20"/>
</dbReference>
<evidence type="ECO:0000259" key="3">
    <source>
        <dbReference type="Pfam" id="PF07687"/>
    </source>
</evidence>
<dbReference type="PANTHER" id="PTHR11014:SF63">
    <property type="entry name" value="METALLOPEPTIDASE, PUTATIVE (AFU_ORTHOLOGUE AFUA_6G09600)-RELATED"/>
    <property type="match status" value="1"/>
</dbReference>
<feature type="signal peptide" evidence="2">
    <location>
        <begin position="1"/>
        <end position="22"/>
    </location>
</feature>
<accession>A0ABS1X2I3</accession>
<dbReference type="EMBL" id="JAEVLS010000005">
    <property type="protein sequence ID" value="MBM0107421.1"/>
    <property type="molecule type" value="Genomic_DNA"/>
</dbReference>
<keyword evidence="1" id="KW-0378">Hydrolase</keyword>
<gene>
    <name evidence="4" type="ORF">JM946_21995</name>
</gene>
<feature type="chain" id="PRO_5047525780" evidence="2">
    <location>
        <begin position="23"/>
        <end position="435"/>
    </location>
</feature>
<evidence type="ECO:0000313" key="4">
    <source>
        <dbReference type="EMBL" id="MBM0107421.1"/>
    </source>
</evidence>
<dbReference type="SUPFAM" id="SSF55031">
    <property type="entry name" value="Bacterial exopeptidase dimerisation domain"/>
    <property type="match status" value="1"/>
</dbReference>
<feature type="domain" description="Peptidase M20 dimerisation" evidence="3">
    <location>
        <begin position="225"/>
        <end position="320"/>
    </location>
</feature>
<dbReference type="InterPro" id="IPR036264">
    <property type="entry name" value="Bact_exopeptidase_dim_dom"/>
</dbReference>
<protein>
    <submittedName>
        <fullName evidence="4">Amidohydrolase</fullName>
    </submittedName>
</protein>
<dbReference type="NCBIfam" id="TIGR01891">
    <property type="entry name" value="amidohydrolases"/>
    <property type="match status" value="1"/>
</dbReference>
<organism evidence="4 5">
    <name type="scientific">Steroidobacter gossypii</name>
    <dbReference type="NCBI Taxonomy" id="2805490"/>
    <lineage>
        <taxon>Bacteria</taxon>
        <taxon>Pseudomonadati</taxon>
        <taxon>Pseudomonadota</taxon>
        <taxon>Gammaproteobacteria</taxon>
        <taxon>Steroidobacterales</taxon>
        <taxon>Steroidobacteraceae</taxon>
        <taxon>Steroidobacter</taxon>
    </lineage>
</organism>
<evidence type="ECO:0000256" key="1">
    <source>
        <dbReference type="ARBA" id="ARBA00022801"/>
    </source>
</evidence>